<proteinExistence type="predicted"/>
<name>A0ABT1D622_9PROT</name>
<gene>
    <name evidence="1" type="ORF">JYK14_14575</name>
</gene>
<dbReference type="Proteomes" id="UP001523392">
    <property type="component" value="Unassembled WGS sequence"/>
</dbReference>
<evidence type="ECO:0000313" key="2">
    <source>
        <dbReference type="Proteomes" id="UP001523392"/>
    </source>
</evidence>
<dbReference type="EMBL" id="JAFIRR010000089">
    <property type="protein sequence ID" value="MCO6417381.1"/>
    <property type="molecule type" value="Genomic_DNA"/>
</dbReference>
<evidence type="ECO:0000313" key="1">
    <source>
        <dbReference type="EMBL" id="MCO6417381.1"/>
    </source>
</evidence>
<accession>A0ABT1D622</accession>
<protein>
    <recommendedName>
        <fullName evidence="3">PI3K/PI4K catalytic domain-containing protein</fullName>
    </recommendedName>
</protein>
<evidence type="ECO:0008006" key="3">
    <source>
        <dbReference type="Google" id="ProtNLM"/>
    </source>
</evidence>
<sequence length="527" mass="56968">MSESRTQRRKRGKALVSPLERDWSRVVLELIDRSPIVVEDEAELPPPPPPAPPRPPALVQAVQARMLTFEELTAKIGHTPHWNQLFGKYKRSTDYKAMRAEITKVETTAAKGLGTLGDRDFDAMATALDELIAAAKRYKAAHAGKENKVGAGEDVLASAEAEKLALAAVRADPAFDRVKDHITLKQAIECKRRGIAFADCRFDLYNDDKATAVDDNFGAGMANSVAKITYEDGSELVFKGEKISDTQQLGIASAIGIDGGAPHNGNRNIATSAIAEFLGKPEVVPKVCYGLHSNPLTGQQEIGLLMTKGAGKTVNYKDEIGNNKRRAFWEPGHPPSDDAIAKLGEQLTSLDWSDVICGQQDRHGGNLMIEIEGDEVKVTGIDNDVCFGKNQLDPNGSKSKISSARTNPPGMPPLIDKKVYDRLVAGDFDRDLAPTLSGLLTPEELAAAKSRFDLSKQHALGLNPDYVVADWKAWRSPAPDLLTAAAYLVAAGNGFQQNVHGGWEPSESSGGLFARDFGQALRRDGKA</sequence>
<organism evidence="1 2">
    <name type="scientific">Siccirubricoccus soli</name>
    <dbReference type="NCBI Taxonomy" id="2899147"/>
    <lineage>
        <taxon>Bacteria</taxon>
        <taxon>Pseudomonadati</taxon>
        <taxon>Pseudomonadota</taxon>
        <taxon>Alphaproteobacteria</taxon>
        <taxon>Acetobacterales</taxon>
        <taxon>Roseomonadaceae</taxon>
        <taxon>Siccirubricoccus</taxon>
    </lineage>
</organism>
<comment type="caution">
    <text evidence="1">The sequence shown here is derived from an EMBL/GenBank/DDBJ whole genome shotgun (WGS) entry which is preliminary data.</text>
</comment>
<dbReference type="RefSeq" id="WP_252954022.1">
    <property type="nucleotide sequence ID" value="NZ_JAFIRR010000089.1"/>
</dbReference>
<reference evidence="1 2" key="1">
    <citation type="submission" date="2021-12" db="EMBL/GenBank/DDBJ databases">
        <title>Siccirubricoccus leaddurans sp. nov., a high concentration Zn2+ tolerance bacterium.</title>
        <authorList>
            <person name="Cao Y."/>
        </authorList>
    </citation>
    <scope>NUCLEOTIDE SEQUENCE [LARGE SCALE GENOMIC DNA]</scope>
    <source>
        <strain evidence="1 2">KC 17139</strain>
    </source>
</reference>
<keyword evidence="2" id="KW-1185">Reference proteome</keyword>